<sequence>MFFIGKNKKRGRDSVVSSSDLLNEEVTDQANMEEEIETELSILPGSNISQEREYVLRFLNNECTPLKPNQVSLSGVEINSDSAENLIVTAFVRSSLNKAITFQSVPLILLGSEGEVLGKKTFDLSEIGELPPKSSRPWDFVFTKKDLFTDSVPKDGWKLAFEIKKPHSLDLAKSWEQSLAEEDKEKLKQLLNTVQPPKPGEVNFMGIQANINEEGNLHITLLIRNGSDKNIQIQQLPLTVEDATGEIIAQGGFKLEDFEVKANTSKPWTFIFPKSLVTKEQPDLSTWKVQPPK</sequence>
<reference evidence="1 2" key="1">
    <citation type="submission" date="2017-01" db="EMBL/GenBank/DDBJ databases">
        <title>Draft genome sequence of Bacillus oleronius.</title>
        <authorList>
            <person name="Allam M."/>
        </authorList>
    </citation>
    <scope>NUCLEOTIDE SEQUENCE [LARGE SCALE GENOMIC DNA]</scope>
    <source>
        <strain evidence="1 2">DSM 9356</strain>
    </source>
</reference>
<keyword evidence="2" id="KW-1185">Reference proteome</keyword>
<dbReference type="NCBIfam" id="TIGR04399">
    <property type="entry name" value="acc_Sec_SLAP"/>
    <property type="match status" value="1"/>
</dbReference>
<organism evidence="1 2">
    <name type="scientific">Heyndrickxia oleronia</name>
    <dbReference type="NCBI Taxonomy" id="38875"/>
    <lineage>
        <taxon>Bacteria</taxon>
        <taxon>Bacillati</taxon>
        <taxon>Bacillota</taxon>
        <taxon>Bacilli</taxon>
        <taxon>Bacillales</taxon>
        <taxon>Bacillaceae</taxon>
        <taxon>Heyndrickxia</taxon>
    </lineage>
</organism>
<dbReference type="InterPro" id="IPR030911">
    <property type="entry name" value="Sec_acc_SLAP"/>
</dbReference>
<dbReference type="NCBIfam" id="TIGR04398">
    <property type="entry name" value="SLAP_DUP"/>
    <property type="match status" value="2"/>
</dbReference>
<comment type="caution">
    <text evidence="1">The sequence shown here is derived from an EMBL/GenBank/DDBJ whole genome shotgun (WGS) entry which is preliminary data.</text>
</comment>
<dbReference type="RefSeq" id="WP_071975107.1">
    <property type="nucleotide sequence ID" value="NZ_CP065424.1"/>
</dbReference>
<dbReference type="EMBL" id="MTLA01000142">
    <property type="protein sequence ID" value="OOP68000.1"/>
    <property type="molecule type" value="Genomic_DNA"/>
</dbReference>
<gene>
    <name evidence="1" type="ORF">BWZ43_12730</name>
</gene>
<dbReference type="AlphaFoldDB" id="A0A8E2IBN8"/>
<name>A0A8E2IBN8_9BACI</name>
<dbReference type="InterPro" id="IPR030910">
    <property type="entry name" value="SLAP_dom"/>
</dbReference>
<accession>A0A8E2IBN8</accession>
<evidence type="ECO:0000313" key="2">
    <source>
        <dbReference type="Proteomes" id="UP000189761"/>
    </source>
</evidence>
<dbReference type="Proteomes" id="UP000189761">
    <property type="component" value="Unassembled WGS sequence"/>
</dbReference>
<proteinExistence type="predicted"/>
<protein>
    <submittedName>
        <fullName evidence="1">Accessory Sec system S-layer assembly protein</fullName>
    </submittedName>
</protein>
<evidence type="ECO:0000313" key="1">
    <source>
        <dbReference type="EMBL" id="OOP68000.1"/>
    </source>
</evidence>